<feature type="domain" description="Arginyl tRNA synthetase N-terminal" evidence="15">
    <location>
        <begin position="5"/>
        <end position="94"/>
    </location>
</feature>
<keyword evidence="17" id="KW-1185">Reference proteome</keyword>
<accession>A0A2K9MJ18</accession>
<keyword evidence="9 11" id="KW-0030">Aminoacyl-tRNA synthetase</keyword>
<dbReference type="Pfam" id="PF00750">
    <property type="entry name" value="tRNA-synt_1d"/>
    <property type="match status" value="1"/>
</dbReference>
<dbReference type="EMBL" id="CP025583">
    <property type="protein sequence ID" value="AUM75604.1"/>
    <property type="molecule type" value="Genomic_DNA"/>
</dbReference>
<dbReference type="SMART" id="SM00836">
    <property type="entry name" value="DALR_1"/>
    <property type="match status" value="1"/>
</dbReference>
<keyword evidence="8 11" id="KW-0648">Protein biosynthesis</keyword>
<comment type="similarity">
    <text evidence="2 11 12">Belongs to the class-I aminoacyl-tRNA synthetase family.</text>
</comment>
<dbReference type="InterPro" id="IPR014729">
    <property type="entry name" value="Rossmann-like_a/b/a_fold"/>
</dbReference>
<dbReference type="SUPFAM" id="SSF55190">
    <property type="entry name" value="Arginyl-tRNA synthetase (ArgRS), N-terminal 'additional' domain"/>
    <property type="match status" value="1"/>
</dbReference>
<dbReference type="Gene3D" id="1.10.730.10">
    <property type="entry name" value="Isoleucyl-tRNA Synthetase, Domain 1"/>
    <property type="match status" value="1"/>
</dbReference>
<dbReference type="KEGG" id="paru:CYR75_07745"/>
<dbReference type="InterPro" id="IPR036695">
    <property type="entry name" value="Arg-tRNA-synth_N_sf"/>
</dbReference>
<comment type="subunit">
    <text evidence="3 11">Monomer.</text>
</comment>
<sequence length="581" mass="63488">MNLFADIRGVVLDALNALAAEGALPRGLELGAVTVEPPRDPAHGDMATNAAMVLARPAAMKPRDIATLLADRLAQDARITSAEVAGPGFINLRLAPSAWHEVVRAALRDPSGFGRSTQGQGVRVNVEFVSANPTGPMHVGHTRGAVFGDALASLLDFAGFDVTREYYINDGGAQVDVLARSAYERYREANGQPAQIREGLYPGDYLIPVGQALREIHGDSLLDKPEEDWLPQVREFATAAMMDMIRDDLALLNVQMDVYSSEKALYGSGRIEAAIERLRSAGLIYEGVLEPPKGKLPDDWEAREQTLFRSTAHGDDQDRAVRKSDGAWTYFAPDIAYHWDKIDRGFDQLIDVFGADHGGYVKRMQAAVSALSNGRVPLDVKLIQLVRLFKNGEPFKMSKRAGTFVTLRDVVEQAGRDVTRFHMLTRKNDAALDFDFARVLEQSKDNPVWYVQYASARVHSVMARAAEMGIDLSEQALAQADLDRLDHPAELALAGKLAEYPRLIEAAAAAHEPHRVAFYLYDLAGSLHALWNRGNDDQSLRFLQDGDLAATAAKIALVRAVGVVISSGLAILGVTPAKEMR</sequence>
<keyword evidence="7 11" id="KW-0067">ATP-binding</keyword>
<evidence type="ECO:0000256" key="9">
    <source>
        <dbReference type="ARBA" id="ARBA00023146"/>
    </source>
</evidence>
<name>A0A2K9MJ18_9RHOB</name>
<dbReference type="FunFam" id="3.40.50.620:FF:000062">
    <property type="entry name" value="Arginine--tRNA ligase"/>
    <property type="match status" value="1"/>
</dbReference>
<evidence type="ECO:0000256" key="2">
    <source>
        <dbReference type="ARBA" id="ARBA00005594"/>
    </source>
</evidence>
<evidence type="ECO:0000256" key="4">
    <source>
        <dbReference type="ARBA" id="ARBA00022490"/>
    </source>
</evidence>
<dbReference type="GO" id="GO:0005737">
    <property type="term" value="C:cytoplasm"/>
    <property type="evidence" value="ECO:0007669"/>
    <property type="project" value="UniProtKB-SubCell"/>
</dbReference>
<feature type="domain" description="DALR anticodon binding" evidence="14">
    <location>
        <begin position="451"/>
        <end position="580"/>
    </location>
</feature>
<comment type="catalytic activity">
    <reaction evidence="10 11">
        <text>tRNA(Arg) + L-arginine + ATP = L-arginyl-tRNA(Arg) + AMP + diphosphate</text>
        <dbReference type="Rhea" id="RHEA:20301"/>
        <dbReference type="Rhea" id="RHEA-COMP:9658"/>
        <dbReference type="Rhea" id="RHEA-COMP:9673"/>
        <dbReference type="ChEBI" id="CHEBI:30616"/>
        <dbReference type="ChEBI" id="CHEBI:32682"/>
        <dbReference type="ChEBI" id="CHEBI:33019"/>
        <dbReference type="ChEBI" id="CHEBI:78442"/>
        <dbReference type="ChEBI" id="CHEBI:78513"/>
        <dbReference type="ChEBI" id="CHEBI:456215"/>
        <dbReference type="EC" id="6.1.1.19"/>
    </reaction>
</comment>
<evidence type="ECO:0000313" key="16">
    <source>
        <dbReference type="EMBL" id="AUM75604.1"/>
    </source>
</evidence>
<dbReference type="InterPro" id="IPR008909">
    <property type="entry name" value="DALR_anticod-bd"/>
</dbReference>
<keyword evidence="6 11" id="KW-0547">Nucleotide-binding</keyword>
<evidence type="ECO:0000256" key="11">
    <source>
        <dbReference type="HAMAP-Rule" id="MF_00123"/>
    </source>
</evidence>
<proteinExistence type="inferred from homology"/>
<evidence type="ECO:0000256" key="3">
    <source>
        <dbReference type="ARBA" id="ARBA00011245"/>
    </source>
</evidence>
<dbReference type="SUPFAM" id="SSF47323">
    <property type="entry name" value="Anticodon-binding domain of a subclass of class I aminoacyl-tRNA synthetases"/>
    <property type="match status" value="1"/>
</dbReference>
<dbReference type="NCBIfam" id="TIGR00456">
    <property type="entry name" value="argS"/>
    <property type="match status" value="1"/>
</dbReference>
<gene>
    <name evidence="11" type="primary">argS</name>
    <name evidence="16" type="ORF">CYR75_07745</name>
</gene>
<dbReference type="Pfam" id="PF05746">
    <property type="entry name" value="DALR_1"/>
    <property type="match status" value="1"/>
</dbReference>
<keyword evidence="13" id="KW-1133">Transmembrane helix</keyword>
<dbReference type="GO" id="GO:0005524">
    <property type="term" value="F:ATP binding"/>
    <property type="evidence" value="ECO:0007669"/>
    <property type="project" value="UniProtKB-UniRule"/>
</dbReference>
<dbReference type="InterPro" id="IPR035684">
    <property type="entry name" value="ArgRS_core"/>
</dbReference>
<organism evidence="16 17">
    <name type="scientific">Paracoccus jeotgali</name>
    <dbReference type="NCBI Taxonomy" id="2065379"/>
    <lineage>
        <taxon>Bacteria</taxon>
        <taxon>Pseudomonadati</taxon>
        <taxon>Pseudomonadota</taxon>
        <taxon>Alphaproteobacteria</taxon>
        <taxon>Rhodobacterales</taxon>
        <taxon>Paracoccaceae</taxon>
        <taxon>Paracoccus</taxon>
    </lineage>
</organism>
<dbReference type="HAMAP" id="MF_00123">
    <property type="entry name" value="Arg_tRNA_synth"/>
    <property type="match status" value="1"/>
</dbReference>
<keyword evidence="5 11" id="KW-0436">Ligase</keyword>
<dbReference type="InterPro" id="IPR009080">
    <property type="entry name" value="tRNAsynth_Ia_anticodon-bd"/>
</dbReference>
<feature type="transmembrane region" description="Helical" evidence="13">
    <location>
        <begin position="556"/>
        <end position="575"/>
    </location>
</feature>
<dbReference type="Proteomes" id="UP000234882">
    <property type="component" value="Chromosome"/>
</dbReference>
<dbReference type="PANTHER" id="PTHR11956:SF5">
    <property type="entry name" value="ARGININE--TRNA LIGASE, CYTOPLASMIC"/>
    <property type="match status" value="1"/>
</dbReference>
<reference evidence="17" key="1">
    <citation type="submission" date="2017-12" db="EMBL/GenBank/DDBJ databases">
        <title>Genomic analysis of Paracoccus sp. CBA4604.</title>
        <authorList>
            <person name="Roh S.W."/>
            <person name="Kim J.Y."/>
            <person name="Kim J.S."/>
        </authorList>
    </citation>
    <scope>NUCLEOTIDE SEQUENCE [LARGE SCALE GENOMIC DNA]</scope>
    <source>
        <strain evidence="17">CBA4604</strain>
    </source>
</reference>
<feature type="short sequence motif" description="'HIGH' region" evidence="11">
    <location>
        <begin position="131"/>
        <end position="141"/>
    </location>
</feature>
<dbReference type="PRINTS" id="PR01038">
    <property type="entry name" value="TRNASYNTHARG"/>
</dbReference>
<evidence type="ECO:0000256" key="12">
    <source>
        <dbReference type="RuleBase" id="RU363038"/>
    </source>
</evidence>
<dbReference type="SUPFAM" id="SSF52374">
    <property type="entry name" value="Nucleotidylyl transferase"/>
    <property type="match status" value="1"/>
</dbReference>
<dbReference type="Gene3D" id="3.40.50.620">
    <property type="entry name" value="HUPs"/>
    <property type="match status" value="1"/>
</dbReference>
<evidence type="ECO:0000259" key="14">
    <source>
        <dbReference type="SMART" id="SM00836"/>
    </source>
</evidence>
<comment type="subcellular location">
    <subcellularLocation>
        <location evidence="1 11">Cytoplasm</location>
    </subcellularLocation>
</comment>
<dbReference type="CDD" id="cd00671">
    <property type="entry name" value="ArgRS_core"/>
    <property type="match status" value="1"/>
</dbReference>
<keyword evidence="4 11" id="KW-0963">Cytoplasm</keyword>
<dbReference type="GO" id="GO:0006420">
    <property type="term" value="P:arginyl-tRNA aminoacylation"/>
    <property type="evidence" value="ECO:0007669"/>
    <property type="project" value="UniProtKB-UniRule"/>
</dbReference>
<dbReference type="Gene3D" id="3.30.1360.70">
    <property type="entry name" value="Arginyl tRNA synthetase N-terminal domain"/>
    <property type="match status" value="1"/>
</dbReference>
<dbReference type="Pfam" id="PF03485">
    <property type="entry name" value="Arg_tRNA_synt_N"/>
    <property type="match status" value="1"/>
</dbReference>
<dbReference type="RefSeq" id="WP_101500943.1">
    <property type="nucleotide sequence ID" value="NZ_CP025583.1"/>
</dbReference>
<dbReference type="EC" id="6.1.1.19" evidence="11"/>
<dbReference type="InterPro" id="IPR001412">
    <property type="entry name" value="aa-tRNA-synth_I_CS"/>
</dbReference>
<evidence type="ECO:0000313" key="17">
    <source>
        <dbReference type="Proteomes" id="UP000234882"/>
    </source>
</evidence>
<dbReference type="OrthoDB" id="9803211at2"/>
<evidence type="ECO:0000256" key="13">
    <source>
        <dbReference type="SAM" id="Phobius"/>
    </source>
</evidence>
<evidence type="ECO:0000256" key="1">
    <source>
        <dbReference type="ARBA" id="ARBA00004496"/>
    </source>
</evidence>
<evidence type="ECO:0000256" key="5">
    <source>
        <dbReference type="ARBA" id="ARBA00022598"/>
    </source>
</evidence>
<dbReference type="InterPro" id="IPR001278">
    <property type="entry name" value="Arg-tRNA-ligase"/>
</dbReference>
<evidence type="ECO:0000256" key="6">
    <source>
        <dbReference type="ARBA" id="ARBA00022741"/>
    </source>
</evidence>
<evidence type="ECO:0000256" key="8">
    <source>
        <dbReference type="ARBA" id="ARBA00022917"/>
    </source>
</evidence>
<evidence type="ECO:0000256" key="10">
    <source>
        <dbReference type="ARBA" id="ARBA00049339"/>
    </source>
</evidence>
<evidence type="ECO:0000259" key="15">
    <source>
        <dbReference type="SMART" id="SM01016"/>
    </source>
</evidence>
<dbReference type="GO" id="GO:0004814">
    <property type="term" value="F:arginine-tRNA ligase activity"/>
    <property type="evidence" value="ECO:0007669"/>
    <property type="project" value="UniProtKB-UniRule"/>
</dbReference>
<dbReference type="InterPro" id="IPR005148">
    <property type="entry name" value="Arg-tRNA-synth_N"/>
</dbReference>
<dbReference type="AlphaFoldDB" id="A0A2K9MJ18"/>
<evidence type="ECO:0000256" key="7">
    <source>
        <dbReference type="ARBA" id="ARBA00022840"/>
    </source>
</evidence>
<keyword evidence="13" id="KW-0812">Transmembrane</keyword>
<protein>
    <recommendedName>
        <fullName evidence="11">Arginine--tRNA ligase</fullName>
        <ecNumber evidence="11">6.1.1.19</ecNumber>
    </recommendedName>
    <alternativeName>
        <fullName evidence="11">Arginyl-tRNA synthetase</fullName>
        <shortName evidence="11">ArgRS</shortName>
    </alternativeName>
</protein>
<dbReference type="SMART" id="SM01016">
    <property type="entry name" value="Arg_tRNA_synt_N"/>
    <property type="match status" value="1"/>
</dbReference>
<dbReference type="PROSITE" id="PS00178">
    <property type="entry name" value="AA_TRNA_LIGASE_I"/>
    <property type="match status" value="1"/>
</dbReference>
<keyword evidence="13" id="KW-0472">Membrane</keyword>
<dbReference type="PANTHER" id="PTHR11956">
    <property type="entry name" value="ARGINYL-TRNA SYNTHETASE"/>
    <property type="match status" value="1"/>
</dbReference>